<gene>
    <name evidence="9" type="ORF">CANTADRAFT_6481</name>
</gene>
<dbReference type="CDD" id="cd23827">
    <property type="entry name" value="RWD_YLR419W-like"/>
    <property type="match status" value="1"/>
</dbReference>
<dbReference type="InterPro" id="IPR007502">
    <property type="entry name" value="Helicase-assoc_dom"/>
</dbReference>
<proteinExistence type="predicted"/>
<dbReference type="InterPro" id="IPR001650">
    <property type="entry name" value="Helicase_C-like"/>
</dbReference>
<dbReference type="Gene3D" id="1.20.120.1080">
    <property type="match status" value="1"/>
</dbReference>
<evidence type="ECO:0000313" key="9">
    <source>
        <dbReference type="EMBL" id="ODV79345.1"/>
    </source>
</evidence>
<evidence type="ECO:0000256" key="2">
    <source>
        <dbReference type="ARBA" id="ARBA00022801"/>
    </source>
</evidence>
<feature type="domain" description="Helicase ATP-binding" evidence="7">
    <location>
        <begin position="595"/>
        <end position="769"/>
    </location>
</feature>
<accession>A0A1E4SIK9</accession>
<dbReference type="SMART" id="SM00490">
    <property type="entry name" value="HELICc"/>
    <property type="match status" value="1"/>
</dbReference>
<dbReference type="Pfam" id="PF24385">
    <property type="entry name" value="DSRM_DHX29"/>
    <property type="match status" value="1"/>
</dbReference>
<evidence type="ECO:0000256" key="3">
    <source>
        <dbReference type="ARBA" id="ARBA00022806"/>
    </source>
</evidence>
<evidence type="ECO:0000256" key="4">
    <source>
        <dbReference type="ARBA" id="ARBA00022840"/>
    </source>
</evidence>
<keyword evidence="10" id="KW-1185">Reference proteome</keyword>
<evidence type="ECO:0000256" key="1">
    <source>
        <dbReference type="ARBA" id="ARBA00022741"/>
    </source>
</evidence>
<reference evidence="10" key="1">
    <citation type="submission" date="2016-05" db="EMBL/GenBank/DDBJ databases">
        <title>Comparative genomics of biotechnologically important yeasts.</title>
        <authorList>
            <consortium name="DOE Joint Genome Institute"/>
            <person name="Riley R."/>
            <person name="Haridas S."/>
            <person name="Wolfe K.H."/>
            <person name="Lopes M.R."/>
            <person name="Hittinger C.T."/>
            <person name="Goker M."/>
            <person name="Salamov A."/>
            <person name="Wisecaver J."/>
            <person name="Long T.M."/>
            <person name="Aerts A.L."/>
            <person name="Barry K."/>
            <person name="Choi C."/>
            <person name="Clum A."/>
            <person name="Coughlan A.Y."/>
            <person name="Deshpande S."/>
            <person name="Douglass A.P."/>
            <person name="Hanson S.J."/>
            <person name="Klenk H.-P."/>
            <person name="Labutti K."/>
            <person name="Lapidus A."/>
            <person name="Lindquist E."/>
            <person name="Lipzen A."/>
            <person name="Meier-Kolthoff J.P."/>
            <person name="Ohm R.A."/>
            <person name="Otillar R.P."/>
            <person name="Pangilinan J."/>
            <person name="Peng Y."/>
            <person name="Rokas A."/>
            <person name="Rosa C.A."/>
            <person name="Scheuner C."/>
            <person name="Sibirny A.A."/>
            <person name="Slot J.C."/>
            <person name="Stielow J.B."/>
            <person name="Sun H."/>
            <person name="Kurtzman C.P."/>
            <person name="Blackwell M."/>
            <person name="Grigoriev I.V."/>
            <person name="Jeffries T.W."/>
        </authorList>
    </citation>
    <scope>NUCLEOTIDE SEQUENCE [LARGE SCALE GENOMIC DNA]</scope>
    <source>
        <strain evidence="10">NRRL Y-17324</strain>
    </source>
</reference>
<dbReference type="GO" id="GO:0004386">
    <property type="term" value="F:helicase activity"/>
    <property type="evidence" value="ECO:0007669"/>
    <property type="project" value="UniProtKB-KW"/>
</dbReference>
<evidence type="ECO:0000259" key="7">
    <source>
        <dbReference type="PROSITE" id="PS51192"/>
    </source>
</evidence>
<feature type="domain" description="Helicase C-terminal" evidence="8">
    <location>
        <begin position="818"/>
        <end position="995"/>
    </location>
</feature>
<dbReference type="RefSeq" id="XP_020064467.1">
    <property type="nucleotide sequence ID" value="XM_020210902.1"/>
</dbReference>
<dbReference type="CDD" id="cd17917">
    <property type="entry name" value="DEXHc_RHA-like"/>
    <property type="match status" value="1"/>
</dbReference>
<dbReference type="PROSITE" id="PS51194">
    <property type="entry name" value="HELICASE_CTER"/>
    <property type="match status" value="1"/>
</dbReference>
<protein>
    <submittedName>
        <fullName evidence="9">p-loop containing nucleoside triphosphate hydrolase protein</fullName>
    </submittedName>
</protein>
<keyword evidence="3" id="KW-0347">Helicase</keyword>
<sequence>MAKKPKRVEEPPKKEKTRKSVKPEEPVADPLKPTRGRVIGDNFGWTGKLPATLLNEYAQKQKWGRVEYDIWNNKSSKGPGLMCTVRLSWVNPRTNENIVVRMTPDLGLYNPKETSNEARHFGATYAMFRINFIKNMKMVLPSVFADYWGDLEKERQLVLKENKQKHDRIYNANPFGVVLEERERTEKLAKEKLVQQQNEMKIKKPTISISTKKAPSATPARTAPPVHLDKLPSFPRKVWDNAPFIDFPSDIRTSIEHSIRKHIDWILQDEMRNPLETSADSKQFMETLTQLEFRESHIREAFKYTSTFTDALEWLLFHLPEDDLPRRFAKTDRDSGVLLKISKNIQQEYLLKRLRQSGVDEDEILSTLEECANDEVKTCVKLTRDLLGDENEITDNEDPDSHELWVQEIEGIELLGSNKVQFVEGYDQKVADISLNAEKLPKGTFSLRVFKSPQYPNDMPGLQIIINTVNQKLADYIKLSIIKQVGEYLVKNMFVGDCFIYCIIEWLEQNIHKVIDNPGPLIGEELVTKEILSKVAGSKRAGKQAKSGTKVHKLLPKDIEELKKSYTSRLATSKMKQSLSQRSKLPAWSKKDQLVSVINSNQVTLVTGETGSGKSTQIVQFILDELNASGNFESRIICTQPRRISTIGLAERISDERIDQVGKETGYIIRGENRTSKVTRLSFVTTGVLLRMLQSFLSSGSKDASLFENLEYIFIDEVHERSIDSDFLLIILKNILDKFPNLKVILMSATIDISTFKNFFKTPLNHIHIEGRTFPIEDHYLDSILEDLDYTVQTSDGELIRPKATSAYFQKGNLNYDLVARLCLKIDSSLSLSGDKGSILIFLPGIMEINRCIREIENLFRKQSQEAWCLPLHSALSSGDQKKVFQSPKNGARKIVVSTNIAETSITIPDCVVVIDSGRSKTIFFDNKINTTKLVENWCSKAEIGQRRGRSGRITNGTCYHLYTKDSQDLMLAQPIPEIKRTRLENLYLIVKSMGISNVENFLNQGLDAPDLSSLGKSKKFLSDIGALDHEQLTHLGKYLSFLPTDLQSGKLLIFGCIFGCLDTCLTLAAISSTGSPIMNNFEMRDRIKQIKSKFSAGNGDLIAMVNAFNEYEQSGNSKKFLQENCLSYLTIKEIKSTRMQYISILQDLGFVPTGYKNDPALNRNNTNYVIIRSIITGAYYPQIAQVQFPDPKFFKSLAGAVAVDPDAKKNKYWLRNDSYKVGDQDQYPATRAFMHPSSVNFSSKEVDASFSQDILDRVTDENGEIDYEAARKLYDLTPQTKKTDLAAKAPFMVYRDSNHTDKFYLREVTPTSTLATLLFGGDIEYDLVATKSCPGVVVDRWLPVRTWCKNAVLIKRLRKLLDGFIDEKLSQPHLEANQDVLRIVERALNV</sequence>
<dbReference type="Pfam" id="PF26026">
    <property type="entry name" value="RNA_hel_CTD"/>
    <property type="match status" value="1"/>
</dbReference>
<keyword evidence="2 9" id="KW-0378">Hydrolase</keyword>
<dbReference type="InterPro" id="IPR016135">
    <property type="entry name" value="UBQ-conjugating_enzyme/RWD"/>
</dbReference>
<dbReference type="STRING" id="984487.A0A1E4SIK9"/>
<feature type="domain" description="RWD" evidence="6">
    <location>
        <begin position="407"/>
        <end position="514"/>
    </location>
</feature>
<dbReference type="GeneID" id="30985038"/>
<dbReference type="Proteomes" id="UP000094285">
    <property type="component" value="Unassembled WGS sequence"/>
</dbReference>
<name>A0A1E4SIK9_9ASCO</name>
<dbReference type="GO" id="GO:0016787">
    <property type="term" value="F:hydrolase activity"/>
    <property type="evidence" value="ECO:0007669"/>
    <property type="project" value="UniProtKB-KW"/>
</dbReference>
<dbReference type="SMART" id="SM00487">
    <property type="entry name" value="DEXDc"/>
    <property type="match status" value="1"/>
</dbReference>
<dbReference type="InterPro" id="IPR056890">
    <property type="entry name" value="UBA_DHX29-like"/>
</dbReference>
<feature type="region of interest" description="Disordered" evidence="5">
    <location>
        <begin position="1"/>
        <end position="34"/>
    </location>
</feature>
<dbReference type="PANTHER" id="PTHR18934">
    <property type="entry name" value="ATP-DEPENDENT RNA HELICASE"/>
    <property type="match status" value="1"/>
</dbReference>
<dbReference type="InterPro" id="IPR027417">
    <property type="entry name" value="P-loop_NTPase"/>
</dbReference>
<keyword evidence="1" id="KW-0547">Nucleotide-binding</keyword>
<dbReference type="EMBL" id="KV453912">
    <property type="protein sequence ID" value="ODV79345.1"/>
    <property type="molecule type" value="Genomic_DNA"/>
</dbReference>
<dbReference type="Gene3D" id="3.40.50.300">
    <property type="entry name" value="P-loop containing nucleotide triphosphate hydrolases"/>
    <property type="match status" value="2"/>
</dbReference>
<evidence type="ECO:0000256" key="5">
    <source>
        <dbReference type="SAM" id="MobiDB-lite"/>
    </source>
</evidence>
<dbReference type="Pfam" id="PF00271">
    <property type="entry name" value="Helicase_C"/>
    <property type="match status" value="1"/>
</dbReference>
<keyword evidence="4" id="KW-0067">ATP-binding</keyword>
<dbReference type="CDD" id="cd00048">
    <property type="entry name" value="DSRM_SF"/>
    <property type="match status" value="1"/>
</dbReference>
<dbReference type="GO" id="GO:0005524">
    <property type="term" value="F:ATP binding"/>
    <property type="evidence" value="ECO:0007669"/>
    <property type="project" value="UniProtKB-KW"/>
</dbReference>
<dbReference type="CDD" id="cd18791">
    <property type="entry name" value="SF2_C_RHA"/>
    <property type="match status" value="1"/>
</dbReference>
<evidence type="ECO:0000259" key="6">
    <source>
        <dbReference type="PROSITE" id="PS50908"/>
    </source>
</evidence>
<dbReference type="Pfam" id="PF24899">
    <property type="entry name" value="UBA_DHX29"/>
    <property type="match status" value="1"/>
</dbReference>
<dbReference type="SUPFAM" id="SSF54495">
    <property type="entry name" value="UBC-like"/>
    <property type="match status" value="1"/>
</dbReference>
<dbReference type="InterPro" id="IPR014001">
    <property type="entry name" value="Helicase_ATP-bd"/>
</dbReference>
<dbReference type="OrthoDB" id="5600252at2759"/>
<evidence type="ECO:0000259" key="8">
    <source>
        <dbReference type="PROSITE" id="PS51194"/>
    </source>
</evidence>
<dbReference type="PROSITE" id="PS51192">
    <property type="entry name" value="HELICASE_ATP_BIND_1"/>
    <property type="match status" value="1"/>
</dbReference>
<dbReference type="InterPro" id="IPR006575">
    <property type="entry name" value="RWD_dom"/>
</dbReference>
<dbReference type="InterPro" id="IPR011545">
    <property type="entry name" value="DEAD/DEAH_box_helicase_dom"/>
</dbReference>
<dbReference type="PROSITE" id="PS50908">
    <property type="entry name" value="RWD"/>
    <property type="match status" value="1"/>
</dbReference>
<dbReference type="Pfam" id="PF05773">
    <property type="entry name" value="RWD"/>
    <property type="match status" value="1"/>
</dbReference>
<evidence type="ECO:0000313" key="10">
    <source>
        <dbReference type="Proteomes" id="UP000094285"/>
    </source>
</evidence>
<dbReference type="InterPro" id="IPR056328">
    <property type="entry name" value="DSRM_DHX29"/>
</dbReference>
<dbReference type="Pfam" id="PF21010">
    <property type="entry name" value="HA2_C"/>
    <property type="match status" value="1"/>
</dbReference>
<dbReference type="InterPro" id="IPR059023">
    <property type="entry name" value="RNA_hel_CTD"/>
</dbReference>
<dbReference type="Pfam" id="PF00270">
    <property type="entry name" value="DEAD"/>
    <property type="match status" value="1"/>
</dbReference>
<dbReference type="PANTHER" id="PTHR18934:SF267">
    <property type="entry name" value="ATP-DEPENDENT RNA HELICASE YLR419W-RELATED"/>
    <property type="match status" value="1"/>
</dbReference>
<organism evidence="9 10">
    <name type="scientific">Suhomyces tanzawaensis NRRL Y-17324</name>
    <dbReference type="NCBI Taxonomy" id="984487"/>
    <lineage>
        <taxon>Eukaryota</taxon>
        <taxon>Fungi</taxon>
        <taxon>Dikarya</taxon>
        <taxon>Ascomycota</taxon>
        <taxon>Saccharomycotina</taxon>
        <taxon>Pichiomycetes</taxon>
        <taxon>Debaryomycetaceae</taxon>
        <taxon>Suhomyces</taxon>
    </lineage>
</organism>
<dbReference type="SUPFAM" id="SSF52540">
    <property type="entry name" value="P-loop containing nucleoside triphosphate hydrolases"/>
    <property type="match status" value="1"/>
</dbReference>
<dbReference type="GO" id="GO:0003723">
    <property type="term" value="F:RNA binding"/>
    <property type="evidence" value="ECO:0007669"/>
    <property type="project" value="TreeGrafter"/>
</dbReference>
<dbReference type="SMART" id="SM00847">
    <property type="entry name" value="HA2"/>
    <property type="match status" value="1"/>
</dbReference>